<dbReference type="OrthoDB" id="7163158at2"/>
<reference evidence="2 3" key="1">
    <citation type="submission" date="2014-03" db="EMBL/GenBank/DDBJ databases">
        <title>Sequencing and Comparison of Genomes and Transcriptome Profiles of Human Ehrlichiosis Agents.</title>
        <authorList>
            <person name="Lin M."/>
            <person name="Daugherty S.C."/>
            <person name="Nagaraj S."/>
            <person name="Cheng Z."/>
            <person name="Xiong Q."/>
            <person name="Lin F.-Y."/>
            <person name="Sengamalay N."/>
            <person name="Ott S."/>
            <person name="Godinez A."/>
            <person name="Tallon L.J."/>
            <person name="Sadzewicz L."/>
            <person name="Fraser C.M."/>
            <person name="Dunning Hotopp J.C."/>
            <person name="Rikihisa Y."/>
        </authorList>
    </citation>
    <scope>NUCLEOTIDE SEQUENCE [LARGE SCALE GENOMIC DNA]</scope>
    <source>
        <strain evidence="2 3">HF</strain>
    </source>
</reference>
<feature type="transmembrane region" description="Helical" evidence="1">
    <location>
        <begin position="67"/>
        <end position="91"/>
    </location>
</feature>
<evidence type="ECO:0000313" key="3">
    <source>
        <dbReference type="Proteomes" id="UP000023762"/>
    </source>
</evidence>
<dbReference type="KEGG" id="ehh:EHF_0461"/>
<keyword evidence="3" id="KW-1185">Reference proteome</keyword>
<dbReference type="STRING" id="391036.EHF_0461"/>
<sequence length="292" mass="34137">MPSFKSLIIRTTGLVIGSLLLIFSINMLMQRCNKKGNCISISIILLLSVGITAFFKIYGNNENSLTFIKIKICAMLLASALVMFCIANLVLRKKGKCHSKFREQNKKIYSLRIDITNLEIQLNIMKREIEWYFSDLCSDTKICIDIKQEYLLPTDKAYYDIDFLCKITKFIIFGIALLIFLYQSFYSSLNEKFGSTELFMYYTLVSLFFFTFIVDQSTVYYIKENYKPIEEGDKNIINTLSAELKTKKKLYDILLKDISKYNRIAVKKWQNVNHLRTLEDSRDKILNILDRI</sequence>
<dbReference type="Proteomes" id="UP000023762">
    <property type="component" value="Chromosome"/>
</dbReference>
<feature type="transmembrane region" description="Helical" evidence="1">
    <location>
        <begin position="6"/>
        <end position="25"/>
    </location>
</feature>
<accession>X5GJR5</accession>
<name>X5GJR5_9RICK</name>
<evidence type="ECO:0000313" key="2">
    <source>
        <dbReference type="EMBL" id="AHX04698.1"/>
    </source>
</evidence>
<keyword evidence="1" id="KW-0472">Membrane</keyword>
<dbReference type="AlphaFoldDB" id="X5GJR5"/>
<feature type="transmembrane region" description="Helical" evidence="1">
    <location>
        <begin position="170"/>
        <end position="187"/>
    </location>
</feature>
<protein>
    <submittedName>
        <fullName evidence="2">Putative membrane protein</fullName>
    </submittedName>
</protein>
<keyword evidence="1" id="KW-0812">Transmembrane</keyword>
<proteinExistence type="predicted"/>
<dbReference type="EMBL" id="CP007474">
    <property type="protein sequence ID" value="AHX04698.1"/>
    <property type="molecule type" value="Genomic_DNA"/>
</dbReference>
<feature type="transmembrane region" description="Helical" evidence="1">
    <location>
        <begin position="199"/>
        <end position="222"/>
    </location>
</feature>
<keyword evidence="1" id="KW-1133">Transmembrane helix</keyword>
<organism evidence="2 3">
    <name type="scientific">Ehrlichia japonica</name>
    <dbReference type="NCBI Taxonomy" id="391036"/>
    <lineage>
        <taxon>Bacteria</taxon>
        <taxon>Pseudomonadati</taxon>
        <taxon>Pseudomonadota</taxon>
        <taxon>Alphaproteobacteria</taxon>
        <taxon>Rickettsiales</taxon>
        <taxon>Anaplasmataceae</taxon>
        <taxon>Ehrlichia</taxon>
    </lineage>
</organism>
<evidence type="ECO:0000256" key="1">
    <source>
        <dbReference type="SAM" id="Phobius"/>
    </source>
</evidence>
<gene>
    <name evidence="2" type="ORF">EHF_0461</name>
</gene>
<feature type="transmembrane region" description="Helical" evidence="1">
    <location>
        <begin position="37"/>
        <end position="55"/>
    </location>
</feature>
<dbReference type="RefSeq" id="WP_044194632.1">
    <property type="nucleotide sequence ID" value="NZ_CP007474.1"/>
</dbReference>
<dbReference type="HOGENOM" id="CLU_958882_0_0_5"/>